<feature type="signal peptide" evidence="2">
    <location>
        <begin position="1"/>
        <end position="46"/>
    </location>
</feature>
<evidence type="ECO:0000313" key="4">
    <source>
        <dbReference type="Proteomes" id="UP000282084"/>
    </source>
</evidence>
<protein>
    <submittedName>
        <fullName evidence="3">Uncharacterized protein</fullName>
    </submittedName>
</protein>
<feature type="chain" id="PRO_5019711952" evidence="2">
    <location>
        <begin position="47"/>
        <end position="164"/>
    </location>
</feature>
<comment type="caution">
    <text evidence="3">The sequence shown here is derived from an EMBL/GenBank/DDBJ whole genome shotgun (WGS) entry which is preliminary data.</text>
</comment>
<name>A0A495W4I2_9PSEU</name>
<keyword evidence="2" id="KW-0732">Signal</keyword>
<organism evidence="3 4">
    <name type="scientific">Saccharothrix australiensis</name>
    <dbReference type="NCBI Taxonomy" id="2072"/>
    <lineage>
        <taxon>Bacteria</taxon>
        <taxon>Bacillati</taxon>
        <taxon>Actinomycetota</taxon>
        <taxon>Actinomycetes</taxon>
        <taxon>Pseudonocardiales</taxon>
        <taxon>Pseudonocardiaceae</taxon>
        <taxon>Saccharothrix</taxon>
    </lineage>
</organism>
<feature type="compositionally biased region" description="Low complexity" evidence="1">
    <location>
        <begin position="141"/>
        <end position="152"/>
    </location>
</feature>
<dbReference type="EMBL" id="RBXO01000001">
    <property type="protein sequence ID" value="RKT56020.1"/>
    <property type="molecule type" value="Genomic_DNA"/>
</dbReference>
<dbReference type="Proteomes" id="UP000282084">
    <property type="component" value="Unassembled WGS sequence"/>
</dbReference>
<gene>
    <name evidence="3" type="ORF">C8E97_4708</name>
</gene>
<keyword evidence="4" id="KW-1185">Reference proteome</keyword>
<proteinExistence type="predicted"/>
<dbReference type="AlphaFoldDB" id="A0A495W4I2"/>
<reference evidence="3 4" key="1">
    <citation type="submission" date="2018-10" db="EMBL/GenBank/DDBJ databases">
        <title>Sequencing the genomes of 1000 actinobacteria strains.</title>
        <authorList>
            <person name="Klenk H.-P."/>
        </authorList>
    </citation>
    <scope>NUCLEOTIDE SEQUENCE [LARGE SCALE GENOMIC DNA]</scope>
    <source>
        <strain evidence="3 4">DSM 43800</strain>
    </source>
</reference>
<feature type="compositionally biased region" description="Pro residues" evidence="1">
    <location>
        <begin position="153"/>
        <end position="164"/>
    </location>
</feature>
<evidence type="ECO:0000256" key="2">
    <source>
        <dbReference type="SAM" id="SignalP"/>
    </source>
</evidence>
<sequence length="164" mass="16631">MSELSIVRSPTQVRNTVPAHRTRALVRAAALLAAGASPLLFGAASAAQHPLDVVDGTLRAAPEVGGATAPDVRVARPAPDPLGRDLLGGEPVVREAVKLPIPSPLPVAPEPPARSVAVAAPEVRDLPVRAPAQSRSALDVPALAPPAEQLPALPIPPVTLPPLG</sequence>
<feature type="region of interest" description="Disordered" evidence="1">
    <location>
        <begin position="130"/>
        <end position="164"/>
    </location>
</feature>
<evidence type="ECO:0000313" key="3">
    <source>
        <dbReference type="EMBL" id="RKT56020.1"/>
    </source>
</evidence>
<accession>A0A495W4I2</accession>
<evidence type="ECO:0000256" key="1">
    <source>
        <dbReference type="SAM" id="MobiDB-lite"/>
    </source>
</evidence>